<keyword evidence="1" id="KW-0862">Zinc</keyword>
<dbReference type="InterPro" id="IPR013083">
    <property type="entry name" value="Znf_RING/FYVE/PHD"/>
</dbReference>
<dbReference type="Proteomes" id="UP001470230">
    <property type="component" value="Unassembled WGS sequence"/>
</dbReference>
<sequence>MRKSPYLPHPAFTTQEHIDEINRHEVQFAIEPRGPSKFRLKSMETNEKWTVSIGTEQTCTCRDTEVCVHIIYIMMRYFGVPSNCDILWQKSLTDHEIDIVLDGRVKRPPPPKPQAIYKTKSGKSKVKRLPIGDEDVCPICYDSLKDCDKSKIAWCRLGCGGNFHRKCVKAWIDSQRCSGKDPLCPLCRERLDMLGINPPRKPPPNAPPPLSESEIRDLMNREITPDDYDLLLKLDQCGHSNCPHGSQQHRQIQPKRKVQNQNQRIQVANRILRDPPDLQITGAVVSHDAPSSGSRAQISNRPIVRRVTAAQNRRPNQNLNPFVAEITGNRLSPELEPSGSFQQLQPLQPLQPSRQPQHQPPPAAPPPSQNTGQRPTSGRLIISGIGSSLGLNNYNSNHANNNNTPSNLPPPNIDTHLRSPAPWHGGGGGENRPNSKRNIVIPPKRPTHFHQAQAGSDSPQFLVSNFTLQ</sequence>
<feature type="compositionally biased region" description="Pro residues" evidence="2">
    <location>
        <begin position="358"/>
        <end position="368"/>
    </location>
</feature>
<evidence type="ECO:0000256" key="1">
    <source>
        <dbReference type="PROSITE-ProRule" id="PRU00175"/>
    </source>
</evidence>
<protein>
    <recommendedName>
        <fullName evidence="7">SWIM zinc finger family protein</fullName>
    </recommendedName>
</protein>
<feature type="domain" description="SWIM-type" evidence="4">
    <location>
        <begin position="49"/>
        <end position="78"/>
    </location>
</feature>
<reference evidence="5 6" key="1">
    <citation type="submission" date="2024-04" db="EMBL/GenBank/DDBJ databases">
        <title>Tritrichomonas musculus Genome.</title>
        <authorList>
            <person name="Alves-Ferreira E."/>
            <person name="Grigg M."/>
            <person name="Lorenzi H."/>
            <person name="Galac M."/>
        </authorList>
    </citation>
    <scope>NUCLEOTIDE SEQUENCE [LARGE SCALE GENOMIC DNA]</scope>
    <source>
        <strain evidence="5 6">EAF2021</strain>
    </source>
</reference>
<keyword evidence="1" id="KW-0479">Metal-binding</keyword>
<dbReference type="Pfam" id="PF13639">
    <property type="entry name" value="zf-RING_2"/>
    <property type="match status" value="1"/>
</dbReference>
<keyword evidence="1" id="KW-0863">Zinc-finger</keyword>
<dbReference type="InterPro" id="IPR039903">
    <property type="entry name" value="Zswim2"/>
</dbReference>
<feature type="compositionally biased region" description="Polar residues" evidence="2">
    <location>
        <begin position="289"/>
        <end position="300"/>
    </location>
</feature>
<organism evidence="5 6">
    <name type="scientific">Tritrichomonas musculus</name>
    <dbReference type="NCBI Taxonomy" id="1915356"/>
    <lineage>
        <taxon>Eukaryota</taxon>
        <taxon>Metamonada</taxon>
        <taxon>Parabasalia</taxon>
        <taxon>Tritrichomonadida</taxon>
        <taxon>Tritrichomonadidae</taxon>
        <taxon>Tritrichomonas</taxon>
    </lineage>
</organism>
<feature type="domain" description="RING-type" evidence="3">
    <location>
        <begin position="137"/>
        <end position="188"/>
    </location>
</feature>
<dbReference type="PANTHER" id="PTHR21540:SF3">
    <property type="entry name" value="E3 UBIQUITIN-PROTEIN LIGASE ZSWIM2"/>
    <property type="match status" value="1"/>
</dbReference>
<dbReference type="InterPro" id="IPR007527">
    <property type="entry name" value="Znf_SWIM"/>
</dbReference>
<evidence type="ECO:0000313" key="5">
    <source>
        <dbReference type="EMBL" id="KAK8884257.1"/>
    </source>
</evidence>
<keyword evidence="6" id="KW-1185">Reference proteome</keyword>
<feature type="region of interest" description="Disordered" evidence="2">
    <location>
        <begin position="242"/>
        <end position="262"/>
    </location>
</feature>
<evidence type="ECO:0000259" key="4">
    <source>
        <dbReference type="PROSITE" id="PS50966"/>
    </source>
</evidence>
<gene>
    <name evidence="5" type="ORF">M9Y10_043365</name>
</gene>
<accession>A0ABR2JZH7</accession>
<feature type="region of interest" description="Disordered" evidence="2">
    <location>
        <begin position="350"/>
        <end position="442"/>
    </location>
</feature>
<feature type="region of interest" description="Disordered" evidence="2">
    <location>
        <begin position="284"/>
        <end position="303"/>
    </location>
</feature>
<dbReference type="CDD" id="cd16494">
    <property type="entry name" value="RING-CH-C4HC3_ZSWM2"/>
    <property type="match status" value="1"/>
</dbReference>
<dbReference type="SUPFAM" id="SSF57850">
    <property type="entry name" value="RING/U-box"/>
    <property type="match status" value="1"/>
</dbReference>
<dbReference type="Gene3D" id="3.30.40.10">
    <property type="entry name" value="Zinc/RING finger domain, C3HC4 (zinc finger)"/>
    <property type="match status" value="1"/>
</dbReference>
<evidence type="ECO:0000259" key="3">
    <source>
        <dbReference type="PROSITE" id="PS50089"/>
    </source>
</evidence>
<dbReference type="InterPro" id="IPR001841">
    <property type="entry name" value="Znf_RING"/>
</dbReference>
<feature type="compositionally biased region" description="Low complexity" evidence="2">
    <location>
        <begin position="380"/>
        <end position="406"/>
    </location>
</feature>
<dbReference type="EMBL" id="JAPFFF010000008">
    <property type="protein sequence ID" value="KAK8884257.1"/>
    <property type="molecule type" value="Genomic_DNA"/>
</dbReference>
<proteinExistence type="predicted"/>
<comment type="caution">
    <text evidence="5">The sequence shown here is derived from an EMBL/GenBank/DDBJ whole genome shotgun (WGS) entry which is preliminary data.</text>
</comment>
<evidence type="ECO:0008006" key="7">
    <source>
        <dbReference type="Google" id="ProtNLM"/>
    </source>
</evidence>
<evidence type="ECO:0000256" key="2">
    <source>
        <dbReference type="SAM" id="MobiDB-lite"/>
    </source>
</evidence>
<evidence type="ECO:0000313" key="6">
    <source>
        <dbReference type="Proteomes" id="UP001470230"/>
    </source>
</evidence>
<dbReference type="PANTHER" id="PTHR21540">
    <property type="entry name" value="RING FINGER AND SWIM DOMAIN-CONTAINING PROTEIN 2"/>
    <property type="match status" value="1"/>
</dbReference>
<dbReference type="PROSITE" id="PS50089">
    <property type="entry name" value="ZF_RING_2"/>
    <property type="match status" value="1"/>
</dbReference>
<dbReference type="PROSITE" id="PS50966">
    <property type="entry name" value="ZF_SWIM"/>
    <property type="match status" value="1"/>
</dbReference>
<name>A0ABR2JZH7_9EUKA</name>